<dbReference type="InterPro" id="IPR018946">
    <property type="entry name" value="PhoD-like_MPP"/>
</dbReference>
<feature type="compositionally biased region" description="Basic and acidic residues" evidence="1">
    <location>
        <begin position="544"/>
        <end position="558"/>
    </location>
</feature>
<dbReference type="RefSeq" id="XP_003656309.1">
    <property type="nucleotide sequence ID" value="XM_003656261.1"/>
</dbReference>
<dbReference type="CDD" id="cd07389">
    <property type="entry name" value="MPP_PhoD"/>
    <property type="match status" value="1"/>
</dbReference>
<dbReference type="InterPro" id="IPR038607">
    <property type="entry name" value="PhoD-like_sf"/>
</dbReference>
<feature type="compositionally biased region" description="Polar residues" evidence="1">
    <location>
        <begin position="47"/>
        <end position="79"/>
    </location>
</feature>
<reference evidence="3 4" key="1">
    <citation type="journal article" date="2011" name="Nat. Biotechnol.">
        <title>Comparative genomic analysis of the thermophilic biomass-degrading fungi Myceliophthora thermophila and Thielavia terrestris.</title>
        <authorList>
            <person name="Berka R.M."/>
            <person name="Grigoriev I.V."/>
            <person name="Otillar R."/>
            <person name="Salamov A."/>
            <person name="Grimwood J."/>
            <person name="Reid I."/>
            <person name="Ishmael N."/>
            <person name="John T."/>
            <person name="Darmond C."/>
            <person name="Moisan M.-C."/>
            <person name="Henrissat B."/>
            <person name="Coutinho P.M."/>
            <person name="Lombard V."/>
            <person name="Natvig D.O."/>
            <person name="Lindquist E."/>
            <person name="Schmutz J."/>
            <person name="Lucas S."/>
            <person name="Harris P."/>
            <person name="Powlowski J."/>
            <person name="Bellemare A."/>
            <person name="Taylor D."/>
            <person name="Butler G."/>
            <person name="de Vries R.P."/>
            <person name="Allijn I.E."/>
            <person name="van den Brink J."/>
            <person name="Ushinsky S."/>
            <person name="Storms R."/>
            <person name="Powell A.J."/>
            <person name="Paulsen I.T."/>
            <person name="Elbourne L.D.H."/>
            <person name="Baker S.E."/>
            <person name="Magnuson J."/>
            <person name="LaBoissiere S."/>
            <person name="Clutterbuck A.J."/>
            <person name="Martinez D."/>
            <person name="Wogulis M."/>
            <person name="de Leon A.L."/>
            <person name="Rey M.W."/>
            <person name="Tsang A."/>
        </authorList>
    </citation>
    <scope>NUCLEOTIDE SEQUENCE [LARGE SCALE GENOMIC DNA]</scope>
    <source>
        <strain evidence="4">ATCC 38088 / NRRL 8126</strain>
    </source>
</reference>
<dbReference type="KEGG" id="ttt:THITE_2120744"/>
<feature type="compositionally biased region" description="Basic and acidic residues" evidence="1">
    <location>
        <begin position="252"/>
        <end position="272"/>
    </location>
</feature>
<dbReference type="PANTHER" id="PTHR46689:SF1">
    <property type="entry name" value="PHOD-LIKE PHOSPHATASE DOMAIN-CONTAINING PROTEIN"/>
    <property type="match status" value="1"/>
</dbReference>
<dbReference type="AlphaFoldDB" id="G2RDJ1"/>
<dbReference type="Proteomes" id="UP000008181">
    <property type="component" value="Chromosome 5"/>
</dbReference>
<feature type="compositionally biased region" description="Polar residues" evidence="1">
    <location>
        <begin position="310"/>
        <end position="325"/>
    </location>
</feature>
<dbReference type="HOGENOM" id="CLU_000998_0_0_1"/>
<feature type="region of interest" description="Disordered" evidence="1">
    <location>
        <begin position="767"/>
        <end position="801"/>
    </location>
</feature>
<feature type="compositionally biased region" description="Basic and acidic residues" evidence="1">
    <location>
        <begin position="153"/>
        <end position="162"/>
    </location>
</feature>
<feature type="compositionally biased region" description="Polar residues" evidence="1">
    <location>
        <begin position="279"/>
        <end position="290"/>
    </location>
</feature>
<dbReference type="PANTHER" id="PTHR46689">
    <property type="entry name" value="MEMBRANE PROTEIN, PUTATIVE-RELATED"/>
    <property type="match status" value="1"/>
</dbReference>
<dbReference type="GO" id="GO:0016020">
    <property type="term" value="C:membrane"/>
    <property type="evidence" value="ECO:0007669"/>
    <property type="project" value="TreeGrafter"/>
</dbReference>
<feature type="region of interest" description="Disordered" evidence="1">
    <location>
        <begin position="607"/>
        <end position="647"/>
    </location>
</feature>
<keyword evidence="4" id="KW-1185">Reference proteome</keyword>
<feature type="compositionally biased region" description="Basic and acidic residues" evidence="1">
    <location>
        <begin position="767"/>
        <end position="785"/>
    </location>
</feature>
<feature type="compositionally biased region" description="Polar residues" evidence="1">
    <location>
        <begin position="399"/>
        <end position="416"/>
    </location>
</feature>
<evidence type="ECO:0000259" key="2">
    <source>
        <dbReference type="Pfam" id="PF19050"/>
    </source>
</evidence>
<gene>
    <name evidence="3" type="ORF">THITE_2120744</name>
</gene>
<feature type="compositionally biased region" description="Polar residues" evidence="1">
    <location>
        <begin position="364"/>
        <end position="374"/>
    </location>
</feature>
<dbReference type="eggNOG" id="ENOG502QPI0">
    <property type="taxonomic scope" value="Eukaryota"/>
</dbReference>
<evidence type="ECO:0000256" key="1">
    <source>
        <dbReference type="SAM" id="MobiDB-lite"/>
    </source>
</evidence>
<feature type="region of interest" description="Disordered" evidence="1">
    <location>
        <begin position="1"/>
        <end position="558"/>
    </location>
</feature>
<feature type="compositionally biased region" description="Polar residues" evidence="1">
    <location>
        <begin position="212"/>
        <end position="229"/>
    </location>
</feature>
<dbReference type="Gene3D" id="3.60.21.70">
    <property type="entry name" value="PhoD-like phosphatase"/>
    <property type="match status" value="1"/>
</dbReference>
<dbReference type="Pfam" id="PF19050">
    <property type="entry name" value="PhoD_2"/>
    <property type="match status" value="1"/>
</dbReference>
<evidence type="ECO:0000313" key="3">
    <source>
        <dbReference type="EMBL" id="AEO69973.1"/>
    </source>
</evidence>
<dbReference type="EMBL" id="CP003013">
    <property type="protein sequence ID" value="AEO69973.1"/>
    <property type="molecule type" value="Genomic_DNA"/>
</dbReference>
<protein>
    <recommendedName>
        <fullName evidence="2">PhoD-like phosphatase domain-containing protein</fullName>
    </recommendedName>
</protein>
<feature type="compositionally biased region" description="Pro residues" evidence="1">
    <location>
        <begin position="121"/>
        <end position="131"/>
    </location>
</feature>
<name>G2RDJ1_THETT</name>
<feature type="compositionally biased region" description="Basic and acidic residues" evidence="1">
    <location>
        <begin position="375"/>
        <end position="385"/>
    </location>
</feature>
<dbReference type="OrthoDB" id="9999821at2759"/>
<organism evidence="3 4">
    <name type="scientific">Thermothielavioides terrestris (strain ATCC 38088 / NRRL 8126)</name>
    <name type="common">Thielavia terrestris</name>
    <dbReference type="NCBI Taxonomy" id="578455"/>
    <lineage>
        <taxon>Eukaryota</taxon>
        <taxon>Fungi</taxon>
        <taxon>Dikarya</taxon>
        <taxon>Ascomycota</taxon>
        <taxon>Pezizomycotina</taxon>
        <taxon>Sordariomycetes</taxon>
        <taxon>Sordariomycetidae</taxon>
        <taxon>Sordariales</taxon>
        <taxon>Chaetomiaceae</taxon>
        <taxon>Thermothielavioides</taxon>
        <taxon>Thermothielavioides terrestris</taxon>
    </lineage>
</organism>
<feature type="compositionally biased region" description="Low complexity" evidence="1">
    <location>
        <begin position="517"/>
        <end position="528"/>
    </location>
</feature>
<evidence type="ECO:0000313" key="4">
    <source>
        <dbReference type="Proteomes" id="UP000008181"/>
    </source>
</evidence>
<sequence>MSTPYWGQLPPPKASQTRARRLSDDQALPPEHRQSLDAAAQGPARSNRGSVQTTKSDAPTDSTLSPFASPTASSFQGQGLTPRPPSFPYGANQYPPEFLENRRRRRSRNQEQDDDYAAVTGPPPPAAPDAPPSASASLKFPPVPPQAIGRPLRQMEVEERNKAPAAGSQKDGWPRNALGESALPRPQRVNTDPTFGASFSLANGGPRRASAAEQSLQKSIRRSSTQSSADRPRVIANDRSPLQRLELALDSISKEDKRARVEAAERAARERAAAAAANGSAQQGQKSPQQVRFRERRPSVAAGDAPRTPITPTKPAQGSQPTQAGQAGPDGPHSQNPPDEGRRRNTAGGPSPRAPPESRIPVPVQSSGIPQRNLSFRERAARSDMKPPSGLGSPAAQESFPTTGPNGHTPTRSGSNKLKKPPPSDPWPNRTSEAGGMYDSGEPSARVGPRAANPPVQPNLWERVLEALDEGDDSDGGLMAYPPGAAKLTKTPSQRKADQILGRVPTQAQVPSEVRQAAPPSAANNGGPTSHGPAPMAAAQHPGVHRDREHHADTGGERHHVSDLVYHARDKLQPGQGVFKPTAYLDEWKQATVGALTGALLDLEDAPPPAVDKSTPWWEAPQSRRRSNSLSSRPKKAEAFEGEYDESNAPTRFKPPLYLKCGPLLRFCGIRHEKVPGRSTRTGAVADREIWRGSIMIVTTDADSSYDIAPTLRLFVQPIELLPPPPREIHGDEPLAPEYVDPIAGHPKLGRKGETLYVRPVDHLEEAKDISRDETDEGLYEKTKSPPDVPLPEGVVDPPGSFAARRKRAEIDGEKVGKYKDVRGFRLHAERGYTFWKFNIEIELREKQQRIAYRINRGPSTGFWVPAKGQSMNIMFYSCNGFSLSVQPDDFSGPDPMWRDVLNTHQSQPFHVMIGGGDQIYNDRCMQDTVLFKDWLMIKNPLHKHNAPFTPAMQDELERFYLERYAMWFSQGLFAMANSQIPMVNMYDDHDIIDGFGSYPHHFMNSPVFSGLGNVAFKYYMLFQHQSTVDETEKTEPSWILGDKPGPYITERSRSLFMFLGAKVALLAVDARTERTRDEVVREDTWKKIMDRCYDEIDKGKVEHLLVVLGVPIAYPRLVWLENM</sequence>
<dbReference type="InterPro" id="IPR043904">
    <property type="entry name" value="PhoD_2-like"/>
</dbReference>
<dbReference type="GeneID" id="11519241"/>
<accession>G2RDJ1</accession>
<feature type="domain" description="PhoD-like phosphatase" evidence="2">
    <location>
        <begin position="871"/>
        <end position="1123"/>
    </location>
</feature>
<proteinExistence type="predicted"/>